<reference evidence="1" key="1">
    <citation type="submission" date="2021-03" db="EMBL/GenBank/DDBJ databases">
        <title>Draft genome sequence of rust myrtle Austropuccinia psidii MF-1, a brazilian biotype.</title>
        <authorList>
            <person name="Quecine M.C."/>
            <person name="Pachon D.M.R."/>
            <person name="Bonatelli M.L."/>
            <person name="Correr F.H."/>
            <person name="Franceschini L.M."/>
            <person name="Leite T.F."/>
            <person name="Margarido G.R.A."/>
            <person name="Almeida C.A."/>
            <person name="Ferrarezi J.A."/>
            <person name="Labate C.A."/>
        </authorList>
    </citation>
    <scope>NUCLEOTIDE SEQUENCE</scope>
    <source>
        <strain evidence="1">MF-1</strain>
    </source>
</reference>
<dbReference type="AlphaFoldDB" id="A0A9Q3E371"/>
<evidence type="ECO:0000313" key="1">
    <source>
        <dbReference type="EMBL" id="MBW0510482.1"/>
    </source>
</evidence>
<name>A0A9Q3E371_9BASI</name>
<accession>A0A9Q3E371</accession>
<comment type="caution">
    <text evidence="1">The sequence shown here is derived from an EMBL/GenBank/DDBJ whole genome shotgun (WGS) entry which is preliminary data.</text>
</comment>
<proteinExistence type="predicted"/>
<sequence>MEKASLLWSKLTNCFASSTFNSQARIWSRFSKITYNGNLRSFISELRQSVNEIKTVRIEVGTKTLAFAILTKLPNTFNSLIEKVTLNTQTQGSPDAILNLLHDAALKEEALKSSFKTNMDSRMALNRETFRSKTIHYCSNGRHNPLASHPPEKCWQLHPKKCLDRYQKDAKTNYTFARALLTIDKDAIKGDVLNVVLDTGASDHMFNDKSFFLSLNKINNSTIAAGCDLSSLTTISKGTAKLID</sequence>
<evidence type="ECO:0000313" key="2">
    <source>
        <dbReference type="Proteomes" id="UP000765509"/>
    </source>
</evidence>
<dbReference type="Pfam" id="PF14223">
    <property type="entry name" value="Retrotran_gag_2"/>
    <property type="match status" value="1"/>
</dbReference>
<dbReference type="EMBL" id="AVOT02021580">
    <property type="protein sequence ID" value="MBW0510482.1"/>
    <property type="molecule type" value="Genomic_DNA"/>
</dbReference>
<dbReference type="Proteomes" id="UP000765509">
    <property type="component" value="Unassembled WGS sequence"/>
</dbReference>
<protein>
    <submittedName>
        <fullName evidence="1">Uncharacterized protein</fullName>
    </submittedName>
</protein>
<gene>
    <name evidence="1" type="ORF">O181_050197</name>
</gene>
<organism evidence="1 2">
    <name type="scientific">Austropuccinia psidii MF-1</name>
    <dbReference type="NCBI Taxonomy" id="1389203"/>
    <lineage>
        <taxon>Eukaryota</taxon>
        <taxon>Fungi</taxon>
        <taxon>Dikarya</taxon>
        <taxon>Basidiomycota</taxon>
        <taxon>Pucciniomycotina</taxon>
        <taxon>Pucciniomycetes</taxon>
        <taxon>Pucciniales</taxon>
        <taxon>Sphaerophragmiaceae</taxon>
        <taxon>Austropuccinia</taxon>
    </lineage>
</organism>
<dbReference type="OrthoDB" id="97058at2759"/>
<keyword evidence="2" id="KW-1185">Reference proteome</keyword>